<proteinExistence type="predicted"/>
<keyword evidence="7 9" id="KW-0408">Iron</keyword>
<dbReference type="PANTHER" id="PTHR30600">
    <property type="entry name" value="CYTOCHROME C PEROXIDASE-RELATED"/>
    <property type="match status" value="1"/>
</dbReference>
<keyword evidence="3 9" id="KW-0479">Metal-binding</keyword>
<feature type="binding site" description="covalent" evidence="8">
    <location>
        <position position="230"/>
    </location>
    <ligand>
        <name>heme c</name>
        <dbReference type="ChEBI" id="CHEBI:61717"/>
        <label>2</label>
    </ligand>
</feature>
<dbReference type="InterPro" id="IPR036909">
    <property type="entry name" value="Cyt_c-like_dom_sf"/>
</dbReference>
<feature type="binding site" description="axial binding residue" evidence="9">
    <location>
        <position position="91"/>
    </location>
    <ligand>
        <name>heme c</name>
        <dbReference type="ChEBI" id="CHEBI:61717"/>
        <label>1</label>
    </ligand>
    <ligandPart>
        <name>Fe</name>
        <dbReference type="ChEBI" id="CHEBI:18248"/>
    </ligandPart>
</feature>
<dbReference type="GO" id="GO:0004130">
    <property type="term" value="F:cytochrome-c peroxidase activity"/>
    <property type="evidence" value="ECO:0007669"/>
    <property type="project" value="TreeGrafter"/>
</dbReference>
<reference evidence="11 12" key="1">
    <citation type="submission" date="2019-03" db="EMBL/GenBank/DDBJ databases">
        <title>Complete genome sequence of Ferrigenium kumadai strain An22, a microaerophilic iron-oxidizing bacterium isolated from a paddy field soil.</title>
        <authorList>
            <person name="Watanabe T."/>
            <person name="Asakawa S."/>
        </authorList>
    </citation>
    <scope>NUCLEOTIDE SEQUENCE [LARGE SCALE GENOMIC DNA]</scope>
    <source>
        <strain evidence="11 12">An22</strain>
    </source>
</reference>
<feature type="binding site" description="axial binding residue" evidence="9">
    <location>
        <position position="309"/>
    </location>
    <ligand>
        <name>heme c</name>
        <dbReference type="ChEBI" id="CHEBI:61717"/>
        <label>2</label>
    </ligand>
    <ligandPart>
        <name>Fe</name>
        <dbReference type="ChEBI" id="CHEBI:18248"/>
    </ligandPart>
</feature>
<sequence>MRLKRLFLFAVPASALLLLYVFIVPHDANTPESVSRGQDGAQFLEVSIGREPILPLPPAPQLAPEKVALGKRLFHDPRLSHDNRISCASCHDLSKGGTDRSRFSTGINGAVGDVNAPTVFNAGLNVAQFWDGRAKSLEEQAAGPVHNPAEMGSSWDEVVSKLRKDEEYQASFRRVYPDGISPANIAEAIATFERSLTTPNARFDRYLRGEKNVLSRDELEGYRRFVDHGCTSCHQGAGIGGNMFQRFGIMGDFFKDRSPTRADQGRFNVTGLEEDRHVFKVPTLRNVAVTSPYFHDGSARTLTDAVRVMGKYQLGKGLSEQDVRLIVAFLHTLSGEWQGEVLK</sequence>
<feature type="domain" description="Cytochrome c" evidence="10">
    <location>
        <begin position="216"/>
        <end position="334"/>
    </location>
</feature>
<dbReference type="Proteomes" id="UP001319121">
    <property type="component" value="Chromosome"/>
</dbReference>
<evidence type="ECO:0000313" key="11">
    <source>
        <dbReference type="EMBL" id="BBJ00530.1"/>
    </source>
</evidence>
<evidence type="ECO:0000256" key="5">
    <source>
        <dbReference type="ARBA" id="ARBA00022764"/>
    </source>
</evidence>
<keyword evidence="12" id="KW-1185">Reference proteome</keyword>
<accession>A0AAN1T295</accession>
<dbReference type="Pfam" id="PF03150">
    <property type="entry name" value="CCP_MauG"/>
    <property type="match status" value="1"/>
</dbReference>
<evidence type="ECO:0000256" key="6">
    <source>
        <dbReference type="ARBA" id="ARBA00023002"/>
    </source>
</evidence>
<dbReference type="GO" id="GO:0009055">
    <property type="term" value="F:electron transfer activity"/>
    <property type="evidence" value="ECO:0007669"/>
    <property type="project" value="InterPro"/>
</dbReference>
<dbReference type="InterPro" id="IPR026259">
    <property type="entry name" value="MauG/Cytc_peroxidase"/>
</dbReference>
<evidence type="ECO:0000256" key="1">
    <source>
        <dbReference type="ARBA" id="ARBA00004418"/>
    </source>
</evidence>
<evidence type="ECO:0000256" key="3">
    <source>
        <dbReference type="ARBA" id="ARBA00022723"/>
    </source>
</evidence>
<dbReference type="InterPro" id="IPR051395">
    <property type="entry name" value="Cytochrome_c_Peroxidase/MauG"/>
</dbReference>
<dbReference type="PANTHER" id="PTHR30600:SF7">
    <property type="entry name" value="CYTOCHROME C PEROXIDASE-RELATED"/>
    <property type="match status" value="1"/>
</dbReference>
<dbReference type="GO" id="GO:0046872">
    <property type="term" value="F:metal ion binding"/>
    <property type="evidence" value="ECO:0007669"/>
    <property type="project" value="UniProtKB-KW"/>
</dbReference>
<dbReference type="SUPFAM" id="SSF46626">
    <property type="entry name" value="Cytochrome c"/>
    <property type="match status" value="2"/>
</dbReference>
<dbReference type="InterPro" id="IPR009056">
    <property type="entry name" value="Cyt_c-like_dom"/>
</dbReference>
<feature type="binding site" description="covalent" evidence="8">
    <location>
        <position position="87"/>
    </location>
    <ligand>
        <name>heme c</name>
        <dbReference type="ChEBI" id="CHEBI:61717"/>
        <label>1</label>
    </ligand>
</feature>
<evidence type="ECO:0000256" key="9">
    <source>
        <dbReference type="PIRSR" id="PIRSR000294-2"/>
    </source>
</evidence>
<dbReference type="GO" id="GO:0042597">
    <property type="term" value="C:periplasmic space"/>
    <property type="evidence" value="ECO:0007669"/>
    <property type="project" value="UniProtKB-SubCell"/>
</dbReference>
<organism evidence="11 12">
    <name type="scientific">Ferrigenium kumadai</name>
    <dbReference type="NCBI Taxonomy" id="1682490"/>
    <lineage>
        <taxon>Bacteria</taxon>
        <taxon>Pseudomonadati</taxon>
        <taxon>Pseudomonadota</taxon>
        <taxon>Betaproteobacteria</taxon>
        <taxon>Nitrosomonadales</taxon>
        <taxon>Gallionellaceae</taxon>
        <taxon>Ferrigenium</taxon>
    </lineage>
</organism>
<keyword evidence="5" id="KW-0574">Periplasm</keyword>
<name>A0AAN1T295_9PROT</name>
<feature type="binding site" description="axial binding residue" evidence="9">
    <location>
        <position position="234"/>
    </location>
    <ligand>
        <name>heme c</name>
        <dbReference type="ChEBI" id="CHEBI:61717"/>
        <label>2</label>
    </ligand>
    <ligandPart>
        <name>Fe</name>
        <dbReference type="ChEBI" id="CHEBI:18248"/>
    </ligandPart>
</feature>
<dbReference type="GO" id="GO:0020037">
    <property type="term" value="F:heme binding"/>
    <property type="evidence" value="ECO:0007669"/>
    <property type="project" value="InterPro"/>
</dbReference>
<gene>
    <name evidence="11" type="ORF">FGKAn22_22220</name>
</gene>
<dbReference type="Gene3D" id="1.10.760.10">
    <property type="entry name" value="Cytochrome c-like domain"/>
    <property type="match status" value="2"/>
</dbReference>
<keyword evidence="2 8" id="KW-0349">Heme</keyword>
<keyword evidence="6" id="KW-0560">Oxidoreductase</keyword>
<feature type="domain" description="Cytochrome c" evidence="10">
    <location>
        <begin position="65"/>
        <end position="196"/>
    </location>
</feature>
<dbReference type="EMBL" id="AP019536">
    <property type="protein sequence ID" value="BBJ00530.1"/>
    <property type="molecule type" value="Genomic_DNA"/>
</dbReference>
<evidence type="ECO:0000256" key="7">
    <source>
        <dbReference type="ARBA" id="ARBA00023004"/>
    </source>
</evidence>
<evidence type="ECO:0000259" key="10">
    <source>
        <dbReference type="PROSITE" id="PS51007"/>
    </source>
</evidence>
<protein>
    <recommendedName>
        <fullName evidence="10">Cytochrome c domain-containing protein</fullName>
    </recommendedName>
</protein>
<evidence type="ECO:0000256" key="2">
    <source>
        <dbReference type="ARBA" id="ARBA00022617"/>
    </source>
</evidence>
<dbReference type="PROSITE" id="PS51007">
    <property type="entry name" value="CYTC"/>
    <property type="match status" value="2"/>
</dbReference>
<comment type="subcellular location">
    <subcellularLocation>
        <location evidence="1">Periplasm</location>
    </subcellularLocation>
</comment>
<dbReference type="KEGG" id="fku:FGKAn22_22220"/>
<dbReference type="AlphaFoldDB" id="A0AAN1T295"/>
<evidence type="ECO:0000256" key="4">
    <source>
        <dbReference type="ARBA" id="ARBA00022729"/>
    </source>
</evidence>
<feature type="binding site" description="covalent" evidence="8">
    <location>
        <position position="233"/>
    </location>
    <ligand>
        <name>heme c</name>
        <dbReference type="ChEBI" id="CHEBI:61717"/>
        <label>2</label>
    </ligand>
</feature>
<evidence type="ECO:0000313" key="12">
    <source>
        <dbReference type="Proteomes" id="UP001319121"/>
    </source>
</evidence>
<comment type="cofactor">
    <cofactor evidence="8">
        <name>heme</name>
        <dbReference type="ChEBI" id="CHEBI:30413"/>
    </cofactor>
    <text evidence="8">Binds 2 heme groups.</text>
</comment>
<dbReference type="InterPro" id="IPR004852">
    <property type="entry name" value="Di-haem_cyt_c_peroxidsae"/>
</dbReference>
<feature type="binding site" description="covalent" evidence="8">
    <location>
        <position position="90"/>
    </location>
    <ligand>
        <name>heme c</name>
        <dbReference type="ChEBI" id="CHEBI:61717"/>
        <label>1</label>
    </ligand>
</feature>
<dbReference type="Pfam" id="PF00034">
    <property type="entry name" value="Cytochrom_C"/>
    <property type="match status" value="1"/>
</dbReference>
<keyword evidence="4" id="KW-0732">Signal</keyword>
<evidence type="ECO:0000256" key="8">
    <source>
        <dbReference type="PIRSR" id="PIRSR000294-1"/>
    </source>
</evidence>
<comment type="PTM">
    <text evidence="8">Binds 2 heme groups per subunit.</text>
</comment>
<dbReference type="PIRSF" id="PIRSF000294">
    <property type="entry name" value="Cytochrome-c_peroxidase"/>
    <property type="match status" value="1"/>
</dbReference>